<feature type="region of interest" description="Disordered" evidence="1">
    <location>
        <begin position="766"/>
        <end position="808"/>
    </location>
</feature>
<dbReference type="InterPro" id="IPR012677">
    <property type="entry name" value="Nucleotide-bd_a/b_plait_sf"/>
</dbReference>
<evidence type="ECO:0000313" key="2">
    <source>
        <dbReference type="EMBL" id="RDW92601.1"/>
    </source>
</evidence>
<feature type="compositionally biased region" description="Gly residues" evidence="1">
    <location>
        <begin position="869"/>
        <end position="879"/>
    </location>
</feature>
<feature type="compositionally biased region" description="Polar residues" evidence="1">
    <location>
        <begin position="109"/>
        <end position="134"/>
    </location>
</feature>
<feature type="compositionally biased region" description="Polar residues" evidence="1">
    <location>
        <begin position="766"/>
        <end position="788"/>
    </location>
</feature>
<feature type="region of interest" description="Disordered" evidence="1">
    <location>
        <begin position="335"/>
        <end position="367"/>
    </location>
</feature>
<feature type="compositionally biased region" description="Polar residues" evidence="1">
    <location>
        <begin position="504"/>
        <end position="515"/>
    </location>
</feature>
<feature type="region of interest" description="Disordered" evidence="1">
    <location>
        <begin position="1128"/>
        <end position="1191"/>
    </location>
</feature>
<dbReference type="OrthoDB" id="336240at2759"/>
<name>A0A3D8T2E4_9HELO</name>
<dbReference type="Gene3D" id="3.30.70.330">
    <property type="match status" value="1"/>
</dbReference>
<dbReference type="EMBL" id="PDLN01000002">
    <property type="protein sequence ID" value="RDW92601.1"/>
    <property type="molecule type" value="Genomic_DNA"/>
</dbReference>
<feature type="compositionally biased region" description="Polar residues" evidence="1">
    <location>
        <begin position="383"/>
        <end position="396"/>
    </location>
</feature>
<dbReference type="Proteomes" id="UP000256328">
    <property type="component" value="Unassembled WGS sequence"/>
</dbReference>
<feature type="region of interest" description="Disordered" evidence="1">
    <location>
        <begin position="377"/>
        <end position="396"/>
    </location>
</feature>
<comment type="caution">
    <text evidence="2">The sequence shown here is derived from an EMBL/GenBank/DDBJ whole genome shotgun (WGS) entry which is preliminary data.</text>
</comment>
<dbReference type="SUPFAM" id="SSF54928">
    <property type="entry name" value="RNA-binding domain, RBD"/>
    <property type="match status" value="1"/>
</dbReference>
<feature type="compositionally biased region" description="Basic and acidic residues" evidence="1">
    <location>
        <begin position="21"/>
        <end position="31"/>
    </location>
</feature>
<feature type="compositionally biased region" description="Polar residues" evidence="1">
    <location>
        <begin position="480"/>
        <end position="490"/>
    </location>
</feature>
<feature type="compositionally biased region" description="Polar residues" evidence="1">
    <location>
        <begin position="952"/>
        <end position="974"/>
    </location>
</feature>
<sequence length="1658" mass="181474">MPVLQNGEPSREYQDYSVLSDEPHAGVEPEHASFGGTNSESEGHRDNGPPTEQHLVNGYQANGPPTEQVLVNGYQADDSTSGHKDSSSDGTDGDSQESRSDNTAESHDIQGSSSSEPVAPQSEYQAQEVQPNSNSEHHPSAASQLLANTASHDLLVDGPSSSAASSGVEDIETPEPSHPTSPTGRNRNRSHSLPGDLTAARMSMSSVNTDDSFQSQMPLDWYRDFRNASSEPDLSVYIIDDEDQQAGPAPRSTLNAESAEFVPNAALAHNSPAQAPFDQDSGFVFEPPVASADRQDSGFEDQVPIDIPLRNYEHYDGWRTRASVIEDAVAVSRIGNRNSTGGPRETDAGYGELPRGSYNNGNEYGADYSTLRDQYLPRHQPQDRQSSFRGSNQNITQRSHYSHPHAFQGASHSHRARAGNNNNPQLPQPNPPLPVDLQPYENISQRLQNLQSRFSNYRSRLQYQADLRASSNIAIADSGPSGQSFQSVHHQGQYGQGGPLAQPQGIQSTPYQTQYGQGGPLAQPQGIRSAPYQTQYGQGRPLAQPQGIRSAPYQTQHGQIGLIAQPQPTQPDPYHLQHGQTGLIAQPQPTQPPPYQHGQSGLFAQPQPTQPPPGLFAQPQPTQPPPYQHGQSGLFAQPQPVQPPPYQAQHDQTGLVAQLQGIQLAPHQPQHGHTDFITQPQPTQPPPYQHGQTGPLAQPQGIQPPPYQAQHGQAGLVAQSQPNQPAPYHPHYSQVVQPQSVHSRPNQNRHGQTGLIAQYQPFRSTPYQSQYDQTQSAHSRPNQNQYGQTAPLGNPPPFQPHGRFGPVGQRQAIQGAPYQPSYGQIGSSGQPQPIMTVPASGVTSQFAHPQQPYRNAPPRQPDLNRFQGYGHGAATGGFGNPHQPGPSQGYPSAPYQGSQNSAGYGYRQRYGAAQRYGGARHSGQGDSTYGTPRAFSNRPPPPGLYGAPQGYSAPQQNTHQGYGAQGHNTGNYNQGPPRRSGMGYDGNASDYSRADTPQLHAGNSGHRTSTPYNSAEIPNPGSGASYNGNPQGSGYNSSVCAQDETPSKRPFRGNDYTVASVFVPEMTPKSFKDIIDGADMKTSINDIAGKRMQVTTPDSNTRKDEELTTRLALSPGPNPYPLELEFLSEPRKTDHTPPLFRSIRGQPIGTEPRKGKNPTSNLLSKTPTPDSDDDTPKGSRVISPPKMGLPAFPSSGASSLATIAEYDDPFTSKGPSTQVAASQSNIFQPLTVVSTPMNGTLMAPPYGMSREIAVFTRNGTYTPTAEEALDMNNMPFCELPRYAKAENWGVIKITNIPYNLTRAEVLAFLGRNAKVISEFEHEPVHIIMERVTSKTLECYVEFVDLDEALNAVARFETNRFSGRASKLGQRHVDVELSSQDALMRDLFPKAKNVFWKDGKPTILPVDPNDVFNSGFKGFVSKEELVMMEKHVMTPARSPFSKECPQRPYECMISTLLKFPWAMVDCYTIQDRIELHSCLKVLIQELGKNLERGIENVNINHMLMKRLVKAALVCPGFTPTQKDDICLWVGATPDIAKQYGLPPYADLWAALWTLAPKPGVPHDMVMWYLNKLNEAAKPKTQISLADQAALSFDEKEVFHRERFGVGFLYEYEKINHRMLCQQLSRSEVEPHMIIRSTTVGVVARIEWATLEHTLRRALA</sequence>
<reference evidence="2 3" key="1">
    <citation type="journal article" date="2018" name="IMA Fungus">
        <title>IMA Genome-F 9: Draft genome sequence of Annulohypoxylon stygium, Aspergillus mulundensis, Berkeleyomyces basicola (syn. Thielaviopsis basicola), Ceratocystis smalleyi, two Cercospora beticola strains, Coleophoma cylindrospora, Fusarium fracticaudum, Phialophora cf. hyalina, and Morchella septimelata.</title>
        <authorList>
            <person name="Wingfield B.D."/>
            <person name="Bills G.F."/>
            <person name="Dong Y."/>
            <person name="Huang W."/>
            <person name="Nel W.J."/>
            <person name="Swalarsk-Parry B.S."/>
            <person name="Vaghefi N."/>
            <person name="Wilken P.M."/>
            <person name="An Z."/>
            <person name="de Beer Z.W."/>
            <person name="De Vos L."/>
            <person name="Chen L."/>
            <person name="Duong T.A."/>
            <person name="Gao Y."/>
            <person name="Hammerbacher A."/>
            <person name="Kikkert J.R."/>
            <person name="Li Y."/>
            <person name="Li H."/>
            <person name="Li K."/>
            <person name="Li Q."/>
            <person name="Liu X."/>
            <person name="Ma X."/>
            <person name="Naidoo K."/>
            <person name="Pethybridge S.J."/>
            <person name="Sun J."/>
            <person name="Steenkamp E.T."/>
            <person name="van der Nest M.A."/>
            <person name="van Wyk S."/>
            <person name="Wingfield M.J."/>
            <person name="Xiong C."/>
            <person name="Yue Q."/>
            <person name="Zhang X."/>
        </authorList>
    </citation>
    <scope>NUCLEOTIDE SEQUENCE [LARGE SCALE GENOMIC DNA]</scope>
    <source>
        <strain evidence="2 3">BP5796</strain>
    </source>
</reference>
<organism evidence="2 3">
    <name type="scientific">Coleophoma crateriformis</name>
    <dbReference type="NCBI Taxonomy" id="565419"/>
    <lineage>
        <taxon>Eukaryota</taxon>
        <taxon>Fungi</taxon>
        <taxon>Dikarya</taxon>
        <taxon>Ascomycota</taxon>
        <taxon>Pezizomycotina</taxon>
        <taxon>Leotiomycetes</taxon>
        <taxon>Helotiales</taxon>
        <taxon>Dermateaceae</taxon>
        <taxon>Coleophoma</taxon>
    </lineage>
</organism>
<feature type="compositionally biased region" description="Polar residues" evidence="1">
    <location>
        <begin position="1022"/>
        <end position="1040"/>
    </location>
</feature>
<feature type="compositionally biased region" description="Basic and acidic residues" evidence="1">
    <location>
        <begin position="96"/>
        <end position="108"/>
    </location>
</feature>
<feature type="compositionally biased region" description="Polar residues" evidence="1">
    <location>
        <begin position="141"/>
        <end position="151"/>
    </location>
</feature>
<dbReference type="GO" id="GO:0003676">
    <property type="term" value="F:nucleic acid binding"/>
    <property type="evidence" value="ECO:0007669"/>
    <property type="project" value="InterPro"/>
</dbReference>
<dbReference type="InterPro" id="IPR035979">
    <property type="entry name" value="RBD_domain_sf"/>
</dbReference>
<accession>A0A3D8T2E4</accession>
<feature type="region of interest" description="Disordered" evidence="1">
    <location>
        <begin position="843"/>
        <end position="1052"/>
    </location>
</feature>
<feature type="region of interest" description="Disordered" evidence="1">
    <location>
        <begin position="1"/>
        <end position="198"/>
    </location>
</feature>
<feature type="compositionally biased region" description="Polar residues" evidence="1">
    <location>
        <begin position="885"/>
        <end position="902"/>
    </location>
</feature>
<evidence type="ECO:0008006" key="4">
    <source>
        <dbReference type="Google" id="ProtNLM"/>
    </source>
</evidence>
<proteinExistence type="predicted"/>
<feature type="region of interest" description="Disordered" evidence="1">
    <location>
        <begin position="583"/>
        <end position="651"/>
    </location>
</feature>
<protein>
    <recommendedName>
        <fullName evidence="4">RRM domain-containing protein</fullName>
    </recommendedName>
</protein>
<feature type="region of interest" description="Disordered" evidence="1">
    <location>
        <begin position="667"/>
        <end position="750"/>
    </location>
</feature>
<keyword evidence="3" id="KW-1185">Reference proteome</keyword>
<feature type="compositionally biased region" description="Polar residues" evidence="1">
    <location>
        <begin position="734"/>
        <end position="750"/>
    </location>
</feature>
<feature type="region of interest" description="Disordered" evidence="1">
    <location>
        <begin position="474"/>
        <end position="553"/>
    </location>
</feature>
<gene>
    <name evidence="2" type="ORF">BP5796_01995</name>
</gene>
<evidence type="ECO:0000313" key="3">
    <source>
        <dbReference type="Proteomes" id="UP000256328"/>
    </source>
</evidence>
<evidence type="ECO:0000256" key="1">
    <source>
        <dbReference type="SAM" id="MobiDB-lite"/>
    </source>
</evidence>
<feature type="region of interest" description="Disordered" evidence="1">
    <location>
        <begin position="403"/>
        <end position="438"/>
    </location>
</feature>